<dbReference type="AlphaFoldDB" id="A0AA40GAU6"/>
<evidence type="ECO:0000313" key="2">
    <source>
        <dbReference type="Proteomes" id="UP001177670"/>
    </source>
</evidence>
<dbReference type="EMBL" id="JAHYIQ010000003">
    <property type="protein sequence ID" value="KAK1134206.1"/>
    <property type="molecule type" value="Genomic_DNA"/>
</dbReference>
<sequence>MPPSLIAAVLRAPKPVCPSALQDTYIQFAYVCVHEPRSYPGSPIGPRGASSVSDWTGTGSISAHPRVCASTTIIAGAVLSKMVDSDAPDVVTRIDGH</sequence>
<accession>A0AA40GAU6</accession>
<evidence type="ECO:0000313" key="1">
    <source>
        <dbReference type="EMBL" id="KAK1134206.1"/>
    </source>
</evidence>
<name>A0AA40GAU6_9HYME</name>
<proteinExistence type="predicted"/>
<protein>
    <submittedName>
        <fullName evidence="1">Uncharacterized protein</fullName>
    </submittedName>
</protein>
<organism evidence="1 2">
    <name type="scientific">Melipona bicolor</name>
    <dbReference type="NCBI Taxonomy" id="60889"/>
    <lineage>
        <taxon>Eukaryota</taxon>
        <taxon>Metazoa</taxon>
        <taxon>Ecdysozoa</taxon>
        <taxon>Arthropoda</taxon>
        <taxon>Hexapoda</taxon>
        <taxon>Insecta</taxon>
        <taxon>Pterygota</taxon>
        <taxon>Neoptera</taxon>
        <taxon>Endopterygota</taxon>
        <taxon>Hymenoptera</taxon>
        <taxon>Apocrita</taxon>
        <taxon>Aculeata</taxon>
        <taxon>Apoidea</taxon>
        <taxon>Anthophila</taxon>
        <taxon>Apidae</taxon>
        <taxon>Melipona</taxon>
    </lineage>
</organism>
<reference evidence="1" key="1">
    <citation type="submission" date="2021-10" db="EMBL/GenBank/DDBJ databases">
        <title>Melipona bicolor Genome sequencing and assembly.</title>
        <authorList>
            <person name="Araujo N.S."/>
            <person name="Arias M.C."/>
        </authorList>
    </citation>
    <scope>NUCLEOTIDE SEQUENCE</scope>
    <source>
        <strain evidence="1">USP_2M_L1-L4_2017</strain>
        <tissue evidence="1">Whole body</tissue>
    </source>
</reference>
<comment type="caution">
    <text evidence="1">The sequence shown here is derived from an EMBL/GenBank/DDBJ whole genome shotgun (WGS) entry which is preliminary data.</text>
</comment>
<keyword evidence="2" id="KW-1185">Reference proteome</keyword>
<dbReference type="Proteomes" id="UP001177670">
    <property type="component" value="Unassembled WGS sequence"/>
</dbReference>
<gene>
    <name evidence="1" type="ORF">K0M31_011988</name>
</gene>